<evidence type="ECO:0000313" key="2">
    <source>
        <dbReference type="EMBL" id="QEG40426.1"/>
    </source>
</evidence>
<sequence length="160" mass="17719">MSNVNEKTASIEIELAPHVANRQTRLGVVAQAIPQLCIYLTSQMMRDNPHEADRMRVGFVGTRHRREAINFTAEIMDLPPNVRVEVARHVQREMLKRDGAGAQNRRVFFPVMFPESAELNTPTSEAESTLEAADPEDATGDELGAQAAATLGDPDESDEY</sequence>
<feature type="region of interest" description="Disordered" evidence="1">
    <location>
        <begin position="118"/>
        <end position="160"/>
    </location>
</feature>
<reference evidence="2 3" key="1">
    <citation type="submission" date="2019-08" db="EMBL/GenBank/DDBJ databases">
        <title>Deep-cultivation of Planctomycetes and their phenomic and genomic characterization uncovers novel biology.</title>
        <authorList>
            <person name="Wiegand S."/>
            <person name="Jogler M."/>
            <person name="Boedeker C."/>
            <person name="Pinto D."/>
            <person name="Vollmers J."/>
            <person name="Rivas-Marin E."/>
            <person name="Kohn T."/>
            <person name="Peeters S.H."/>
            <person name="Heuer A."/>
            <person name="Rast P."/>
            <person name="Oberbeckmann S."/>
            <person name="Bunk B."/>
            <person name="Jeske O."/>
            <person name="Meyerdierks A."/>
            <person name="Storesund J.E."/>
            <person name="Kallscheuer N."/>
            <person name="Luecker S."/>
            <person name="Lage O.M."/>
            <person name="Pohl T."/>
            <person name="Merkel B.J."/>
            <person name="Hornburger P."/>
            <person name="Mueller R.-W."/>
            <person name="Bruemmer F."/>
            <person name="Labrenz M."/>
            <person name="Spormann A.M."/>
            <person name="Op den Camp H."/>
            <person name="Overmann J."/>
            <person name="Amann R."/>
            <person name="Jetten M.S.M."/>
            <person name="Mascher T."/>
            <person name="Medema M.H."/>
            <person name="Devos D.P."/>
            <person name="Kaster A.-K."/>
            <person name="Ovreas L."/>
            <person name="Rohde M."/>
            <person name="Galperin M.Y."/>
            <person name="Jogler C."/>
        </authorList>
    </citation>
    <scope>NUCLEOTIDE SEQUENCE [LARGE SCALE GENOMIC DNA]</scope>
    <source>
        <strain evidence="2 3">UC8</strain>
    </source>
</reference>
<proteinExistence type="predicted"/>
<evidence type="ECO:0000313" key="3">
    <source>
        <dbReference type="Proteomes" id="UP000325286"/>
    </source>
</evidence>
<organism evidence="2 3">
    <name type="scientific">Roseimaritima ulvae</name>
    <dbReference type="NCBI Taxonomy" id="980254"/>
    <lineage>
        <taxon>Bacteria</taxon>
        <taxon>Pseudomonadati</taxon>
        <taxon>Planctomycetota</taxon>
        <taxon>Planctomycetia</taxon>
        <taxon>Pirellulales</taxon>
        <taxon>Pirellulaceae</taxon>
        <taxon>Roseimaritima</taxon>
    </lineage>
</organism>
<dbReference type="EMBL" id="CP042914">
    <property type="protein sequence ID" value="QEG40426.1"/>
    <property type="molecule type" value="Genomic_DNA"/>
</dbReference>
<keyword evidence="3" id="KW-1185">Reference proteome</keyword>
<dbReference type="AlphaFoldDB" id="A0A5B9QTM1"/>
<dbReference type="KEGG" id="rul:UC8_24380"/>
<feature type="compositionally biased region" description="Polar residues" evidence="1">
    <location>
        <begin position="118"/>
        <end position="127"/>
    </location>
</feature>
<evidence type="ECO:0000256" key="1">
    <source>
        <dbReference type="SAM" id="MobiDB-lite"/>
    </source>
</evidence>
<gene>
    <name evidence="2" type="ORF">UC8_24380</name>
</gene>
<dbReference type="Proteomes" id="UP000325286">
    <property type="component" value="Chromosome"/>
</dbReference>
<name>A0A5B9QTM1_9BACT</name>
<accession>A0A5B9QTM1</accession>
<protein>
    <submittedName>
        <fullName evidence="2">Uncharacterized protein</fullName>
    </submittedName>
</protein>
<dbReference type="RefSeq" id="WP_068130923.1">
    <property type="nucleotide sequence ID" value="NZ_CP042914.1"/>
</dbReference>